<accession>A0A538TJQ9</accession>
<reference evidence="2 3" key="1">
    <citation type="journal article" date="2019" name="Nat. Microbiol.">
        <title>Mediterranean grassland soil C-N compound turnover is dependent on rainfall and depth, and is mediated by genomically divergent microorganisms.</title>
        <authorList>
            <person name="Diamond S."/>
            <person name="Andeer P.F."/>
            <person name="Li Z."/>
            <person name="Crits-Christoph A."/>
            <person name="Burstein D."/>
            <person name="Anantharaman K."/>
            <person name="Lane K.R."/>
            <person name="Thomas B.C."/>
            <person name="Pan C."/>
            <person name="Northen T.R."/>
            <person name="Banfield J.F."/>
        </authorList>
    </citation>
    <scope>NUCLEOTIDE SEQUENCE [LARGE SCALE GENOMIC DNA]</scope>
    <source>
        <strain evidence="2">WS_9</strain>
    </source>
</reference>
<feature type="chain" id="PRO_5021829346" evidence="1">
    <location>
        <begin position="20"/>
        <end position="226"/>
    </location>
</feature>
<comment type="caution">
    <text evidence="2">The sequence shown here is derived from an EMBL/GenBank/DDBJ whole genome shotgun (WGS) entry which is preliminary data.</text>
</comment>
<keyword evidence="1" id="KW-0732">Signal</keyword>
<gene>
    <name evidence="2" type="ORF">E6K79_09465</name>
</gene>
<dbReference type="SUPFAM" id="SSF48452">
    <property type="entry name" value="TPR-like"/>
    <property type="match status" value="1"/>
</dbReference>
<protein>
    <submittedName>
        <fullName evidence="2">Uncharacterized protein</fullName>
    </submittedName>
</protein>
<dbReference type="AlphaFoldDB" id="A0A538TJQ9"/>
<organism evidence="2 3">
    <name type="scientific">Eiseniibacteriota bacterium</name>
    <dbReference type="NCBI Taxonomy" id="2212470"/>
    <lineage>
        <taxon>Bacteria</taxon>
        <taxon>Candidatus Eiseniibacteriota</taxon>
    </lineage>
</organism>
<sequence length="226" mass="23649">MVPALVATAIAAGASSSAADPPTPIECQVRSELAAAKGDGLKAIAWAVSLVTLDPHSSYALSRVASLYENFGDDSAALDWGQRALAVDSLNSEAAMLVGRVSCLVGDPARAAAALTPPLRRSGAAPELYALRALAHELDRNYGAALADLKRTGSLLPDFEWIATGILGMALEDGRLGEAYSAFQLAMELRPDDTRTLALGISLAQRLGNPALERTLLRALRASEVR</sequence>
<proteinExistence type="predicted"/>
<feature type="signal peptide" evidence="1">
    <location>
        <begin position="1"/>
        <end position="19"/>
    </location>
</feature>
<evidence type="ECO:0000313" key="3">
    <source>
        <dbReference type="Proteomes" id="UP000317691"/>
    </source>
</evidence>
<dbReference type="Gene3D" id="1.25.40.10">
    <property type="entry name" value="Tetratricopeptide repeat domain"/>
    <property type="match status" value="1"/>
</dbReference>
<evidence type="ECO:0000313" key="2">
    <source>
        <dbReference type="EMBL" id="TMQ63855.1"/>
    </source>
</evidence>
<dbReference type="Proteomes" id="UP000317691">
    <property type="component" value="Unassembled WGS sequence"/>
</dbReference>
<name>A0A538TJQ9_UNCEI</name>
<evidence type="ECO:0000256" key="1">
    <source>
        <dbReference type="SAM" id="SignalP"/>
    </source>
</evidence>
<dbReference type="InterPro" id="IPR011990">
    <property type="entry name" value="TPR-like_helical_dom_sf"/>
</dbReference>
<dbReference type="EMBL" id="VBOZ01000029">
    <property type="protein sequence ID" value="TMQ63855.1"/>
    <property type="molecule type" value="Genomic_DNA"/>
</dbReference>